<dbReference type="STRING" id="1048983.EL17_17725"/>
<dbReference type="GO" id="GO:0016757">
    <property type="term" value="F:glycosyltransferase activity"/>
    <property type="evidence" value="ECO:0007669"/>
    <property type="project" value="InterPro"/>
</dbReference>
<name>A0A074LFM5_9BACT</name>
<dbReference type="PANTHER" id="PTHR12526:SF630">
    <property type="entry name" value="GLYCOSYLTRANSFERASE"/>
    <property type="match status" value="1"/>
</dbReference>
<feature type="domain" description="Glycosyl transferase family 1" evidence="1">
    <location>
        <begin position="202"/>
        <end position="361"/>
    </location>
</feature>
<dbReference type="EMBL" id="JMIH01000024">
    <property type="protein sequence ID" value="KEO72577.1"/>
    <property type="molecule type" value="Genomic_DNA"/>
</dbReference>
<dbReference type="AlphaFoldDB" id="A0A074LFM5"/>
<evidence type="ECO:0000313" key="3">
    <source>
        <dbReference type="Proteomes" id="UP000027821"/>
    </source>
</evidence>
<dbReference type="Proteomes" id="UP000027821">
    <property type="component" value="Unassembled WGS sequence"/>
</dbReference>
<reference evidence="2 3" key="1">
    <citation type="submission" date="2014-04" db="EMBL/GenBank/DDBJ databases">
        <title>Characterization and application of a salt tolerant electro-active bacterium.</title>
        <authorList>
            <person name="Yang L."/>
            <person name="Wei S."/>
            <person name="Tay Q.X.M."/>
        </authorList>
    </citation>
    <scope>NUCLEOTIDE SEQUENCE [LARGE SCALE GENOMIC DNA]</scope>
    <source>
        <strain evidence="2 3">LY1</strain>
    </source>
</reference>
<dbReference type="Gene3D" id="3.40.50.2000">
    <property type="entry name" value="Glycogen Phosphorylase B"/>
    <property type="match status" value="2"/>
</dbReference>
<evidence type="ECO:0000259" key="1">
    <source>
        <dbReference type="Pfam" id="PF00534"/>
    </source>
</evidence>
<accession>A0A074LFM5</accession>
<dbReference type="SUPFAM" id="SSF53756">
    <property type="entry name" value="UDP-Glycosyltransferase/glycogen phosphorylase"/>
    <property type="match status" value="1"/>
</dbReference>
<dbReference type="PANTHER" id="PTHR12526">
    <property type="entry name" value="GLYCOSYLTRANSFERASE"/>
    <property type="match status" value="1"/>
</dbReference>
<dbReference type="OrthoDB" id="9815550at2"/>
<organism evidence="2 3">
    <name type="scientific">Anditalea andensis</name>
    <dbReference type="NCBI Taxonomy" id="1048983"/>
    <lineage>
        <taxon>Bacteria</taxon>
        <taxon>Pseudomonadati</taxon>
        <taxon>Bacteroidota</taxon>
        <taxon>Cytophagia</taxon>
        <taxon>Cytophagales</taxon>
        <taxon>Cytophagaceae</taxon>
        <taxon>Anditalea</taxon>
    </lineage>
</organism>
<gene>
    <name evidence="2" type="ORF">EL17_17725</name>
</gene>
<keyword evidence="3" id="KW-1185">Reference proteome</keyword>
<evidence type="ECO:0000313" key="2">
    <source>
        <dbReference type="EMBL" id="KEO72577.1"/>
    </source>
</evidence>
<dbReference type="eggNOG" id="COG0438">
    <property type="taxonomic scope" value="Bacteria"/>
</dbReference>
<dbReference type="CDD" id="cd03811">
    <property type="entry name" value="GT4_GT28_WabH-like"/>
    <property type="match status" value="1"/>
</dbReference>
<proteinExistence type="predicted"/>
<dbReference type="Pfam" id="PF00534">
    <property type="entry name" value="Glycos_transf_1"/>
    <property type="match status" value="1"/>
</dbReference>
<protein>
    <recommendedName>
        <fullName evidence="1">Glycosyl transferase family 1 domain-containing protein</fullName>
    </recommendedName>
</protein>
<dbReference type="InterPro" id="IPR001296">
    <property type="entry name" value="Glyco_trans_1"/>
</dbReference>
<comment type="caution">
    <text evidence="2">The sequence shown here is derived from an EMBL/GenBank/DDBJ whole genome shotgun (WGS) entry which is preliminary data.</text>
</comment>
<sequence>MTGNKKKIFFMMSTLRGGGAEKVLLDILKRFDYNKYEVELGLIFPVGVYLSDLPVEVKVRALYPKGKFKLRLYNKVIFQWPQKFKLDFIPKLYYNFLFKEKYDVEIAFMEGLSTKYLAWKNKGNAKRIAWVHIDLVNNHYTKQYFKTSNEETWYYKQFDKIVFVSKDSQRAFNEKFKVNGIPQFVQNNLIPLPEIMEKGEEFEVQKKTFTLVSVGRLEDQKCFDRLVRLGDRLRTDLYDFEIWIIGQGPLLNALKQQVKDLSLEKYIKFLGFQTNPYPFIKAADIYINSSLAEGYPLTVCEAICLNKAVICTHNSGSEEILGKSEYGILVDHDDESIYMGVKSLIDDPEKLVHIRNQAKKRAVQFDENKVMSEIYDLIES</sequence>